<organism evidence="2 3">
    <name type="scientific">Sporosarcina saromensis</name>
    <dbReference type="NCBI Taxonomy" id="359365"/>
    <lineage>
        <taxon>Bacteria</taxon>
        <taxon>Bacillati</taxon>
        <taxon>Bacillota</taxon>
        <taxon>Bacilli</taxon>
        <taxon>Bacillales</taxon>
        <taxon>Caryophanaceae</taxon>
        <taxon>Sporosarcina</taxon>
    </lineage>
</organism>
<dbReference type="RefSeq" id="WP_317946618.1">
    <property type="nucleotide sequence ID" value="NZ_JAUBDI010000028.1"/>
</dbReference>
<evidence type="ECO:0000259" key="1">
    <source>
        <dbReference type="Pfam" id="PF23728"/>
    </source>
</evidence>
<keyword evidence="3" id="KW-1185">Reference proteome</keyword>
<dbReference type="InterPro" id="IPR056944">
    <property type="entry name" value="Tubby_C-like"/>
</dbReference>
<comment type="caution">
    <text evidence="2">The sequence shown here is derived from an EMBL/GenBank/DDBJ whole genome shotgun (WGS) entry which is preliminary data.</text>
</comment>
<evidence type="ECO:0000313" key="3">
    <source>
        <dbReference type="Proteomes" id="UP001282284"/>
    </source>
</evidence>
<evidence type="ECO:0000313" key="2">
    <source>
        <dbReference type="EMBL" id="MDW0115078.1"/>
    </source>
</evidence>
<name>A0ABU4GDK8_9BACL</name>
<protein>
    <recommendedName>
        <fullName evidence="1">Tubby C-terminal domain-containing protein</fullName>
    </recommendedName>
</protein>
<dbReference type="Pfam" id="PF23728">
    <property type="entry name" value="Tubby_C_like"/>
    <property type="match status" value="1"/>
</dbReference>
<dbReference type="EMBL" id="JAUBDI010000028">
    <property type="protein sequence ID" value="MDW0115078.1"/>
    <property type="molecule type" value="Genomic_DNA"/>
</dbReference>
<sequence>MTMFTYKTPAYRGSTKKIEIHNEQNELVGYIERFYSNFFQKSLDFIFNSTFAINVHSYDANNSMVNKIKEEISINTLIKSRWTGTSNNFGNYIVEDKTKFKTNPRIEVTRSNGEKLLIKKDFADRRVIITGSSGEEVALITSNRLIPPREISIKLFSNEIPALETAALHLLFDIRD</sequence>
<proteinExistence type="predicted"/>
<feature type="domain" description="Tubby C-terminal" evidence="1">
    <location>
        <begin position="4"/>
        <end position="166"/>
    </location>
</feature>
<accession>A0ABU4GDK8</accession>
<reference evidence="2 3" key="1">
    <citation type="submission" date="2023-06" db="EMBL/GenBank/DDBJ databases">
        <title>Sporosarcina sp. nov., isolated from Korean traditional fermented seafood 'Jeotgal'.</title>
        <authorList>
            <person name="Yang A.I."/>
            <person name="Shin N.-R."/>
        </authorList>
    </citation>
    <scope>NUCLEOTIDE SEQUENCE [LARGE SCALE GENOMIC DNA]</scope>
    <source>
        <strain evidence="2 3">KCTC13119</strain>
    </source>
</reference>
<gene>
    <name evidence="2" type="ORF">QT711_18105</name>
</gene>
<dbReference type="Proteomes" id="UP001282284">
    <property type="component" value="Unassembled WGS sequence"/>
</dbReference>